<dbReference type="HOGENOM" id="CLU_177491_2_1_9"/>
<evidence type="ECO:0000313" key="2">
    <source>
        <dbReference type="Proteomes" id="UP000008915"/>
    </source>
</evidence>
<dbReference type="InterPro" id="IPR010985">
    <property type="entry name" value="Ribbon_hlx_hlx"/>
</dbReference>
<dbReference type="EMBL" id="CP002344">
    <property type="protein sequence ID" value="ADU50830.1"/>
    <property type="molecule type" value="Genomic_DNA"/>
</dbReference>
<organism evidence="1 2">
    <name type="scientific">Thermaerobacter marianensis (strain ATCC 700841 / DSM 12885 / JCM 10246 / 7p75a)</name>
    <dbReference type="NCBI Taxonomy" id="644966"/>
    <lineage>
        <taxon>Bacteria</taxon>
        <taxon>Bacillati</taxon>
        <taxon>Bacillota</taxon>
        <taxon>Clostridia</taxon>
        <taxon>Eubacteriales</taxon>
        <taxon>Clostridiales Family XVII. Incertae Sedis</taxon>
        <taxon>Thermaerobacter</taxon>
    </lineage>
</organism>
<dbReference type="InterPro" id="IPR021831">
    <property type="entry name" value="ParD-like"/>
</dbReference>
<keyword evidence="2" id="KW-1185">Reference proteome</keyword>
<dbReference type="Proteomes" id="UP000008915">
    <property type="component" value="Chromosome"/>
</dbReference>
<dbReference type="AlphaFoldDB" id="E6SI52"/>
<dbReference type="STRING" id="644966.Tmar_0715"/>
<dbReference type="SUPFAM" id="SSF47598">
    <property type="entry name" value="Ribbon-helix-helix"/>
    <property type="match status" value="1"/>
</dbReference>
<accession>E6SI52</accession>
<protein>
    <submittedName>
        <fullName evidence="1">Uncharacterized protein</fullName>
    </submittedName>
</protein>
<proteinExistence type="predicted"/>
<dbReference type="RefSeq" id="WP_013495135.1">
    <property type="nucleotide sequence ID" value="NC_014831.1"/>
</dbReference>
<dbReference type="Pfam" id="PF11903">
    <property type="entry name" value="ParD_like"/>
    <property type="match status" value="1"/>
</dbReference>
<gene>
    <name evidence="1" type="ordered locus">Tmar_0715</name>
</gene>
<name>E6SI52_THEM7</name>
<dbReference type="OrthoDB" id="5422561at2"/>
<evidence type="ECO:0000313" key="1">
    <source>
        <dbReference type="EMBL" id="ADU50830.1"/>
    </source>
</evidence>
<sequence>MQTLSVRIPDELKRLLEARARGQHRQLSDQVRRYLEIALVAEDNPDLSFSMIEAILEAKAELEAGLAEPYVFEDDHDPVRG</sequence>
<dbReference type="KEGG" id="tmr:Tmar_0715"/>
<reference evidence="2" key="2">
    <citation type="journal article" date="2010" name="Stand. Genomic Sci.">
        <title>Complete genome sequence of Thermaerobacter marianensis type strain (7p75aT).</title>
        <authorList>
            <person name="Han C."/>
            <person name="Gu W."/>
            <person name="Zhang X."/>
            <person name="Lapidus A."/>
            <person name="Nolan M."/>
            <person name="Copeland A."/>
            <person name="Lucas S."/>
            <person name="Glavina Del Rio T."/>
            <person name="Tice H."/>
            <person name="Cheng J."/>
            <person name="Tapia R."/>
            <person name="Goodwin L."/>
            <person name="Pitluck S."/>
            <person name="Pagani I."/>
            <person name="Ivanova N."/>
            <person name="Mavromatis K."/>
            <person name="Mikhailova N."/>
            <person name="Pati A."/>
            <person name="Chen A."/>
            <person name="Palaniappan K."/>
            <person name="Land M."/>
            <person name="Hauser L."/>
            <person name="Chang Y."/>
            <person name="Jeffries C."/>
            <person name="Schneider S."/>
            <person name="Rohde M."/>
            <person name="Goker M."/>
            <person name="Pukall R."/>
            <person name="Woyke T."/>
            <person name="Bristow J."/>
            <person name="Eisen J."/>
            <person name="Markowitz V."/>
            <person name="Hugenholtz P."/>
            <person name="Kyrpides N."/>
            <person name="Klenk H."/>
            <person name="Detter J."/>
        </authorList>
    </citation>
    <scope>NUCLEOTIDE SEQUENCE [LARGE SCALE GENOMIC DNA]</scope>
    <source>
        <strain evidence="2">ATCC 700841 / DSM 12885 / JCM 10246 / 7p75a</strain>
    </source>
</reference>
<reference evidence="1 2" key="1">
    <citation type="journal article" date="2010" name="Stand. Genomic Sci.">
        <title>Complete genome sequence of Thermaerobacter marianensis type strain (7p75a).</title>
        <authorList>
            <person name="Han C."/>
            <person name="Gu W."/>
            <person name="Zhang X."/>
            <person name="Lapidus A."/>
            <person name="Nolan M."/>
            <person name="Copeland A."/>
            <person name="Lucas S."/>
            <person name="Del Rio T.G."/>
            <person name="Tice H."/>
            <person name="Cheng J.F."/>
            <person name="Tapia R."/>
            <person name="Goodwin L."/>
            <person name="Pitluck S."/>
            <person name="Pagani I."/>
            <person name="Ivanova N."/>
            <person name="Mavromatis K."/>
            <person name="Mikhailova N."/>
            <person name="Pati A."/>
            <person name="Chen A."/>
            <person name="Palaniappan K."/>
            <person name="Land M."/>
            <person name="Hauser L."/>
            <person name="Chang Y.J."/>
            <person name="Jeffries C.D."/>
            <person name="Schneider S."/>
            <person name="Rohde M."/>
            <person name="Goker M."/>
            <person name="Pukall R."/>
            <person name="Woyke T."/>
            <person name="Bristow J."/>
            <person name="Eisen J.A."/>
            <person name="Markowitz V."/>
            <person name="Hugenholtz P."/>
            <person name="Kyrpides N.C."/>
            <person name="Klenk H.P."/>
            <person name="Detter J.C."/>
        </authorList>
    </citation>
    <scope>NUCLEOTIDE SEQUENCE [LARGE SCALE GENOMIC DNA]</scope>
    <source>
        <strain evidence="2">ATCC 700841 / DSM 12885 / JCM 10246 / 7p75a</strain>
    </source>
</reference>
<dbReference type="GO" id="GO:0006355">
    <property type="term" value="P:regulation of DNA-templated transcription"/>
    <property type="evidence" value="ECO:0007669"/>
    <property type="project" value="InterPro"/>
</dbReference>